<keyword evidence="2" id="KW-1185">Reference proteome</keyword>
<dbReference type="Proteomes" id="UP000789901">
    <property type="component" value="Unassembled WGS sequence"/>
</dbReference>
<name>A0ABN7VL33_GIGMA</name>
<comment type="caution">
    <text evidence="1">The sequence shown here is derived from an EMBL/GenBank/DDBJ whole genome shotgun (WGS) entry which is preliminary data.</text>
</comment>
<feature type="non-terminal residue" evidence="1">
    <location>
        <position position="41"/>
    </location>
</feature>
<organism evidence="1 2">
    <name type="scientific">Gigaspora margarita</name>
    <dbReference type="NCBI Taxonomy" id="4874"/>
    <lineage>
        <taxon>Eukaryota</taxon>
        <taxon>Fungi</taxon>
        <taxon>Fungi incertae sedis</taxon>
        <taxon>Mucoromycota</taxon>
        <taxon>Glomeromycotina</taxon>
        <taxon>Glomeromycetes</taxon>
        <taxon>Diversisporales</taxon>
        <taxon>Gigasporaceae</taxon>
        <taxon>Gigaspora</taxon>
    </lineage>
</organism>
<evidence type="ECO:0000313" key="2">
    <source>
        <dbReference type="Proteomes" id="UP000789901"/>
    </source>
</evidence>
<protein>
    <submittedName>
        <fullName evidence="1">15112_t:CDS:1</fullName>
    </submittedName>
</protein>
<reference evidence="1 2" key="1">
    <citation type="submission" date="2021-06" db="EMBL/GenBank/DDBJ databases">
        <authorList>
            <person name="Kallberg Y."/>
            <person name="Tangrot J."/>
            <person name="Rosling A."/>
        </authorList>
    </citation>
    <scope>NUCLEOTIDE SEQUENCE [LARGE SCALE GENOMIC DNA]</scope>
    <source>
        <strain evidence="1 2">120-4 pot B 10/14</strain>
    </source>
</reference>
<evidence type="ECO:0000313" key="1">
    <source>
        <dbReference type="EMBL" id="CAG8782532.1"/>
    </source>
</evidence>
<proteinExistence type="predicted"/>
<accession>A0ABN7VL33</accession>
<sequence>MILENKGVGKGESIESSLLEFDGLGVAGENCLPFDIVREGK</sequence>
<dbReference type="EMBL" id="CAJVQB010017054">
    <property type="protein sequence ID" value="CAG8782532.1"/>
    <property type="molecule type" value="Genomic_DNA"/>
</dbReference>
<gene>
    <name evidence="1" type="ORF">GMARGA_LOCUS19935</name>
</gene>